<dbReference type="Gene3D" id="2.30.30.40">
    <property type="entry name" value="SH3 Domains"/>
    <property type="match status" value="1"/>
</dbReference>
<feature type="signal peptide" evidence="1">
    <location>
        <begin position="1"/>
        <end position="24"/>
    </location>
</feature>
<protein>
    <submittedName>
        <fullName evidence="3">SH3 domain-containing protein</fullName>
    </submittedName>
</protein>
<keyword evidence="1" id="KW-0732">Signal</keyword>
<sequence length="150" mass="16978">MRHALLLAAAIASVTLLVNTSAQASSFTAVEINLRAGPSTRYPSLDVLPEGTFLHIVGCTRGYRWCDVQAAGRRGWVSGAYIDVEHESQRMRVPAYVHVVHEPVIPTVSFSINSYWSDHYADRDFYDDIDTWDDVDWEDEPPPPEWDPSW</sequence>
<keyword evidence="4" id="KW-1185">Reference proteome</keyword>
<dbReference type="SMART" id="SM00287">
    <property type="entry name" value="SH3b"/>
    <property type="match status" value="1"/>
</dbReference>
<reference evidence="3 4" key="1">
    <citation type="submission" date="2019-04" db="EMBL/GenBank/DDBJ databases">
        <title>Rhizobium terrae sp. nov., isolated from a paddy soil.</title>
        <authorList>
            <person name="Lin S.-Y."/>
            <person name="Hameed A."/>
            <person name="Huang H.-I."/>
            <person name="Young C.-C."/>
        </authorList>
    </citation>
    <scope>NUCLEOTIDE SEQUENCE [LARGE SCALE GENOMIC DNA]</scope>
    <source>
        <strain evidence="3 4">CC-HIH110</strain>
    </source>
</reference>
<dbReference type="RefSeq" id="WP_190236724.1">
    <property type="nucleotide sequence ID" value="NZ_SSOA01000010.1"/>
</dbReference>
<accession>A0A4V3W7N2</accession>
<dbReference type="AlphaFoldDB" id="A0A4V3W7N2"/>
<evidence type="ECO:0000256" key="1">
    <source>
        <dbReference type="SAM" id="SignalP"/>
    </source>
</evidence>
<evidence type="ECO:0000313" key="3">
    <source>
        <dbReference type="EMBL" id="THF47994.1"/>
    </source>
</evidence>
<dbReference type="Pfam" id="PF08239">
    <property type="entry name" value="SH3_3"/>
    <property type="match status" value="1"/>
</dbReference>
<evidence type="ECO:0000259" key="2">
    <source>
        <dbReference type="SMART" id="SM00287"/>
    </source>
</evidence>
<proteinExistence type="predicted"/>
<dbReference type="InterPro" id="IPR003646">
    <property type="entry name" value="SH3-like_bac-type"/>
</dbReference>
<evidence type="ECO:0000313" key="4">
    <source>
        <dbReference type="Proteomes" id="UP000310754"/>
    </source>
</evidence>
<dbReference type="EMBL" id="SSOA01000010">
    <property type="protein sequence ID" value="THF47994.1"/>
    <property type="molecule type" value="Genomic_DNA"/>
</dbReference>
<name>A0A4V3W7N2_9HYPH</name>
<comment type="caution">
    <text evidence="3">The sequence shown here is derived from an EMBL/GenBank/DDBJ whole genome shotgun (WGS) entry which is preliminary data.</text>
</comment>
<organism evidence="3 4">
    <name type="scientific">Allorhizobium terrae</name>
    <dbReference type="NCBI Taxonomy" id="1848972"/>
    <lineage>
        <taxon>Bacteria</taxon>
        <taxon>Pseudomonadati</taxon>
        <taxon>Pseudomonadota</taxon>
        <taxon>Alphaproteobacteria</taxon>
        <taxon>Hyphomicrobiales</taxon>
        <taxon>Rhizobiaceae</taxon>
        <taxon>Rhizobium/Agrobacterium group</taxon>
        <taxon>Allorhizobium</taxon>
    </lineage>
</organism>
<dbReference type="Proteomes" id="UP000310754">
    <property type="component" value="Unassembled WGS sequence"/>
</dbReference>
<gene>
    <name evidence="3" type="ORF">E6C51_16100</name>
</gene>
<feature type="chain" id="PRO_5020188240" evidence="1">
    <location>
        <begin position="25"/>
        <end position="150"/>
    </location>
</feature>
<feature type="domain" description="SH3b" evidence="2">
    <location>
        <begin position="22"/>
        <end position="85"/>
    </location>
</feature>